<dbReference type="InterPro" id="IPR046548">
    <property type="entry name" value="DUF6804"/>
</dbReference>
<keyword evidence="3" id="KW-1185">Reference proteome</keyword>
<protein>
    <recommendedName>
        <fullName evidence="4">Integral membrane protein</fullName>
    </recommendedName>
</protein>
<sequence length="124" mass="13247">MPTPEKAAFLRPALAPGLLGAIALVAGASLVDTTIFVVFRYVVAILAAILCVFAFRGRAWGYLPFLAAIVVLWNPVYVIPITGKPWLILQFLAAVVFVVTAIRVRVPAPDAPAPAPGRTAARRR</sequence>
<keyword evidence="1" id="KW-0472">Membrane</keyword>
<name>A0ABP8DZ61_9MICO</name>
<dbReference type="Proteomes" id="UP001501594">
    <property type="component" value="Unassembled WGS sequence"/>
</dbReference>
<organism evidence="2 3">
    <name type="scientific">Frondihabitans peucedani</name>
    <dbReference type="NCBI Taxonomy" id="598626"/>
    <lineage>
        <taxon>Bacteria</taxon>
        <taxon>Bacillati</taxon>
        <taxon>Actinomycetota</taxon>
        <taxon>Actinomycetes</taxon>
        <taxon>Micrococcales</taxon>
        <taxon>Microbacteriaceae</taxon>
        <taxon>Frondihabitans</taxon>
    </lineage>
</organism>
<evidence type="ECO:0008006" key="4">
    <source>
        <dbReference type="Google" id="ProtNLM"/>
    </source>
</evidence>
<dbReference type="RefSeq" id="WP_344793573.1">
    <property type="nucleotide sequence ID" value="NZ_BAABAU010000001.1"/>
</dbReference>
<evidence type="ECO:0000313" key="2">
    <source>
        <dbReference type="EMBL" id="GAA4265014.1"/>
    </source>
</evidence>
<comment type="caution">
    <text evidence="2">The sequence shown here is derived from an EMBL/GenBank/DDBJ whole genome shotgun (WGS) entry which is preliminary data.</text>
</comment>
<feature type="transmembrane region" description="Helical" evidence="1">
    <location>
        <begin position="37"/>
        <end position="55"/>
    </location>
</feature>
<keyword evidence="1" id="KW-1133">Transmembrane helix</keyword>
<proteinExistence type="predicted"/>
<reference evidence="3" key="1">
    <citation type="journal article" date="2019" name="Int. J. Syst. Evol. Microbiol.">
        <title>The Global Catalogue of Microorganisms (GCM) 10K type strain sequencing project: providing services to taxonomists for standard genome sequencing and annotation.</title>
        <authorList>
            <consortium name="The Broad Institute Genomics Platform"/>
            <consortium name="The Broad Institute Genome Sequencing Center for Infectious Disease"/>
            <person name="Wu L."/>
            <person name="Ma J."/>
        </authorList>
    </citation>
    <scope>NUCLEOTIDE SEQUENCE [LARGE SCALE GENOMIC DNA]</scope>
    <source>
        <strain evidence="3">JCM 17442</strain>
    </source>
</reference>
<keyword evidence="1" id="KW-0812">Transmembrane</keyword>
<feature type="transmembrane region" description="Helical" evidence="1">
    <location>
        <begin position="62"/>
        <end position="80"/>
    </location>
</feature>
<feature type="transmembrane region" description="Helical" evidence="1">
    <location>
        <begin position="12"/>
        <end position="31"/>
    </location>
</feature>
<accession>A0ABP8DZ61</accession>
<evidence type="ECO:0000256" key="1">
    <source>
        <dbReference type="SAM" id="Phobius"/>
    </source>
</evidence>
<dbReference type="EMBL" id="BAABAU010000001">
    <property type="protein sequence ID" value="GAA4265014.1"/>
    <property type="molecule type" value="Genomic_DNA"/>
</dbReference>
<dbReference type="Pfam" id="PF20619">
    <property type="entry name" value="DUF6804"/>
    <property type="match status" value="1"/>
</dbReference>
<gene>
    <name evidence="2" type="ORF">GCM10022256_06260</name>
</gene>
<feature type="transmembrane region" description="Helical" evidence="1">
    <location>
        <begin position="86"/>
        <end position="104"/>
    </location>
</feature>
<evidence type="ECO:0000313" key="3">
    <source>
        <dbReference type="Proteomes" id="UP001501594"/>
    </source>
</evidence>